<organism evidence="1 2">
    <name type="scientific">Bauhinia variegata</name>
    <name type="common">Purple orchid tree</name>
    <name type="synonym">Phanera variegata</name>
    <dbReference type="NCBI Taxonomy" id="167791"/>
    <lineage>
        <taxon>Eukaryota</taxon>
        <taxon>Viridiplantae</taxon>
        <taxon>Streptophyta</taxon>
        <taxon>Embryophyta</taxon>
        <taxon>Tracheophyta</taxon>
        <taxon>Spermatophyta</taxon>
        <taxon>Magnoliopsida</taxon>
        <taxon>eudicotyledons</taxon>
        <taxon>Gunneridae</taxon>
        <taxon>Pentapetalae</taxon>
        <taxon>rosids</taxon>
        <taxon>fabids</taxon>
        <taxon>Fabales</taxon>
        <taxon>Fabaceae</taxon>
        <taxon>Cercidoideae</taxon>
        <taxon>Cercideae</taxon>
        <taxon>Bauhiniinae</taxon>
        <taxon>Bauhinia</taxon>
    </lineage>
</organism>
<accession>A0ACB9KR55</accession>
<name>A0ACB9KR55_BAUVA</name>
<dbReference type="Proteomes" id="UP000828941">
    <property type="component" value="Chromosome 13"/>
</dbReference>
<evidence type="ECO:0000313" key="1">
    <source>
        <dbReference type="EMBL" id="KAI4299776.1"/>
    </source>
</evidence>
<protein>
    <submittedName>
        <fullName evidence="1">Uncharacterized protein</fullName>
    </submittedName>
</protein>
<gene>
    <name evidence="1" type="ORF">L6164_033203</name>
</gene>
<reference evidence="1 2" key="1">
    <citation type="journal article" date="2022" name="DNA Res.">
        <title>Chromosomal-level genome assembly of the orchid tree Bauhinia variegata (Leguminosae; Cercidoideae) supports the allotetraploid origin hypothesis of Bauhinia.</title>
        <authorList>
            <person name="Zhong Y."/>
            <person name="Chen Y."/>
            <person name="Zheng D."/>
            <person name="Pang J."/>
            <person name="Liu Y."/>
            <person name="Luo S."/>
            <person name="Meng S."/>
            <person name="Qian L."/>
            <person name="Wei D."/>
            <person name="Dai S."/>
            <person name="Zhou R."/>
        </authorList>
    </citation>
    <scope>NUCLEOTIDE SEQUENCE [LARGE SCALE GENOMIC DNA]</scope>
    <source>
        <strain evidence="1">BV-YZ2020</strain>
    </source>
</reference>
<keyword evidence="2" id="KW-1185">Reference proteome</keyword>
<comment type="caution">
    <text evidence="1">The sequence shown here is derived from an EMBL/GenBank/DDBJ whole genome shotgun (WGS) entry which is preliminary data.</text>
</comment>
<sequence>MITFSLQGSSGKDTRRMEETEAANQENEVNDLVNDIMRSISEKLEPLLTSKSCIYRVPSKFREVNKKAYTPLVVSIGPFHNGDSRLKAKENLKLRYLESSLQRYYIGFVKEKEDDVRRCYAETIQRSSDSFVKVILLMQASLLSYSLGNAFYDKHWHRRKAILRLHYFCTPWKTTSSIAAIITLLVLTLIQSVCSVLS</sequence>
<dbReference type="EMBL" id="CM039438">
    <property type="protein sequence ID" value="KAI4299776.1"/>
    <property type="molecule type" value="Genomic_DNA"/>
</dbReference>
<evidence type="ECO:0000313" key="2">
    <source>
        <dbReference type="Proteomes" id="UP000828941"/>
    </source>
</evidence>
<proteinExistence type="predicted"/>